<dbReference type="SUPFAM" id="SSF56214">
    <property type="entry name" value="4'-phosphopantetheinyl transferase"/>
    <property type="match status" value="2"/>
</dbReference>
<feature type="domain" description="4'-phosphopantetheinyl transferase N-terminal" evidence="4">
    <location>
        <begin position="37"/>
        <end position="114"/>
    </location>
</feature>
<evidence type="ECO:0000259" key="4">
    <source>
        <dbReference type="Pfam" id="PF22624"/>
    </source>
</evidence>
<dbReference type="Proteomes" id="UP001519362">
    <property type="component" value="Unassembled WGS sequence"/>
</dbReference>
<evidence type="ECO:0000313" key="6">
    <source>
        <dbReference type="Proteomes" id="UP001519362"/>
    </source>
</evidence>
<keyword evidence="6" id="KW-1185">Reference proteome</keyword>
<dbReference type="GO" id="GO:0016740">
    <property type="term" value="F:transferase activity"/>
    <property type="evidence" value="ECO:0007669"/>
    <property type="project" value="UniProtKB-KW"/>
</dbReference>
<dbReference type="InterPro" id="IPR050559">
    <property type="entry name" value="P-Pant_transferase_sf"/>
</dbReference>
<dbReference type="InterPro" id="IPR055066">
    <property type="entry name" value="AASDHPPT_N"/>
</dbReference>
<organism evidence="5 6">
    <name type="scientific">Microbacterium amylolyticum</name>
    <dbReference type="NCBI Taxonomy" id="936337"/>
    <lineage>
        <taxon>Bacteria</taxon>
        <taxon>Bacillati</taxon>
        <taxon>Actinomycetota</taxon>
        <taxon>Actinomycetes</taxon>
        <taxon>Micrococcales</taxon>
        <taxon>Microbacteriaceae</taxon>
        <taxon>Microbacterium</taxon>
    </lineage>
</organism>
<proteinExistence type="inferred from homology"/>
<evidence type="ECO:0000259" key="3">
    <source>
        <dbReference type="Pfam" id="PF01648"/>
    </source>
</evidence>
<comment type="caution">
    <text evidence="5">The sequence shown here is derived from an EMBL/GenBank/DDBJ whole genome shotgun (WGS) entry which is preliminary data.</text>
</comment>
<evidence type="ECO:0000313" key="5">
    <source>
        <dbReference type="EMBL" id="MBP2436777.1"/>
    </source>
</evidence>
<keyword evidence="2 5" id="KW-0808">Transferase</keyword>
<evidence type="ECO:0000256" key="2">
    <source>
        <dbReference type="ARBA" id="ARBA00022679"/>
    </source>
</evidence>
<dbReference type="Gene3D" id="3.90.470.20">
    <property type="entry name" value="4'-phosphopantetheinyl transferase domain"/>
    <property type="match status" value="2"/>
</dbReference>
<protein>
    <submittedName>
        <fullName evidence="5">4'-phosphopantetheinyl transferase</fullName>
        <ecNumber evidence="5">2.7.8.-</ecNumber>
    </submittedName>
</protein>
<dbReference type="PANTHER" id="PTHR12215">
    <property type="entry name" value="PHOSPHOPANTETHEINE TRANSFERASE"/>
    <property type="match status" value="1"/>
</dbReference>
<dbReference type="InterPro" id="IPR037143">
    <property type="entry name" value="4-PPantetheinyl_Trfase_dom_sf"/>
</dbReference>
<comment type="similarity">
    <text evidence="1">Belongs to the P-Pant transferase superfamily. Gsp/Sfp/HetI/AcpT family.</text>
</comment>
<dbReference type="RefSeq" id="WP_165135551.1">
    <property type="nucleotide sequence ID" value="NZ_CP049253.1"/>
</dbReference>
<gene>
    <name evidence="5" type="ORF">JOF34_001363</name>
</gene>
<feature type="domain" description="4'-phosphopantetheinyl transferase" evidence="3">
    <location>
        <begin position="119"/>
        <end position="216"/>
    </location>
</feature>
<dbReference type="Pfam" id="PF01648">
    <property type="entry name" value="ACPS"/>
    <property type="match status" value="1"/>
</dbReference>
<dbReference type="EC" id="2.7.8.-" evidence="5"/>
<name>A0ABS4ZHM2_9MICO</name>
<sequence>MAAPATDRVTTAIGLANVTVITFDLAKLTDDVERQIAGAIAPARRERAARYRFADDRRRSHVAGALIRRALARSGEDPAGEHRLSAGKHGKPFLPGAALHFNVSHAGDRVVCAVSAQNLGVDVEAVMCPGLDLRKIFSPDERDYVEGGDIVERARRFTRVWTLKESYIKYLGVGLGLPLRDFSVVHGEQLAVIDGAGDSSPSMHVRDWGQYVLALCHDQRDAVCIESATAAELLEFC</sequence>
<dbReference type="InterPro" id="IPR008278">
    <property type="entry name" value="4-PPantetheinyl_Trfase_dom"/>
</dbReference>
<accession>A0ABS4ZHM2</accession>
<dbReference type="EMBL" id="JAGIOL010000001">
    <property type="protein sequence ID" value="MBP2436777.1"/>
    <property type="molecule type" value="Genomic_DNA"/>
</dbReference>
<dbReference type="Pfam" id="PF22624">
    <property type="entry name" value="AASDHPPT_N"/>
    <property type="match status" value="1"/>
</dbReference>
<dbReference type="PANTHER" id="PTHR12215:SF10">
    <property type="entry name" value="L-AMINOADIPATE-SEMIALDEHYDE DEHYDROGENASE-PHOSPHOPANTETHEINYL TRANSFERASE"/>
    <property type="match status" value="1"/>
</dbReference>
<evidence type="ECO:0000256" key="1">
    <source>
        <dbReference type="ARBA" id="ARBA00010990"/>
    </source>
</evidence>
<reference evidence="5 6" key="1">
    <citation type="submission" date="2021-03" db="EMBL/GenBank/DDBJ databases">
        <title>Sequencing the genomes of 1000 actinobacteria strains.</title>
        <authorList>
            <person name="Klenk H.-P."/>
        </authorList>
    </citation>
    <scope>NUCLEOTIDE SEQUENCE [LARGE SCALE GENOMIC DNA]</scope>
    <source>
        <strain evidence="5 6">DSM 24221</strain>
    </source>
</reference>